<evidence type="ECO:0000256" key="12">
    <source>
        <dbReference type="PIRSR" id="PIRSR601019-2"/>
    </source>
</evidence>
<evidence type="ECO:0000256" key="4">
    <source>
        <dbReference type="ARBA" id="ARBA00022741"/>
    </source>
</evidence>
<evidence type="ECO:0000256" key="10">
    <source>
        <dbReference type="ARBA" id="ARBA00074745"/>
    </source>
</evidence>
<dbReference type="GO" id="GO:0007010">
    <property type="term" value="P:cytoskeleton organization"/>
    <property type="evidence" value="ECO:0007669"/>
    <property type="project" value="UniProtKB-ARBA"/>
</dbReference>
<evidence type="ECO:0000256" key="5">
    <source>
        <dbReference type="ARBA" id="ARBA00022842"/>
    </source>
</evidence>
<feature type="binding site" evidence="12">
    <location>
        <position position="174"/>
    </location>
    <ligand>
        <name>Mg(2+)</name>
        <dbReference type="ChEBI" id="CHEBI:18420"/>
    </ligand>
</feature>
<name>A0ABD2J7B4_9BILA</name>
<protein>
    <recommendedName>
        <fullName evidence="10">Guanine nucleotide-binding protein alpha-1 subunit</fullName>
    </recommendedName>
</protein>
<dbReference type="FunFam" id="3.40.50.300:FF:002307">
    <property type="entry name" value="Guanine nucleotide-binding protein G(k) subunit alpha"/>
    <property type="match status" value="1"/>
</dbReference>
<keyword evidence="3 12" id="KW-0479">Metal-binding</keyword>
<keyword evidence="9" id="KW-0449">Lipoprotein</keyword>
<dbReference type="PRINTS" id="PR00318">
    <property type="entry name" value="GPROTEINA"/>
</dbReference>
<dbReference type="SUPFAM" id="SSF52540">
    <property type="entry name" value="P-loop containing nucleoside triphosphate hydrolases"/>
    <property type="match status" value="1"/>
</dbReference>
<dbReference type="GO" id="GO:0007165">
    <property type="term" value="P:signal transduction"/>
    <property type="evidence" value="ECO:0007669"/>
    <property type="project" value="UniProtKB-KW"/>
</dbReference>
<dbReference type="InterPro" id="IPR001019">
    <property type="entry name" value="Gprotein_alpha_su"/>
</dbReference>
<keyword evidence="8" id="KW-0807">Transducer</keyword>
<dbReference type="GO" id="GO:0005525">
    <property type="term" value="F:GTP binding"/>
    <property type="evidence" value="ECO:0007669"/>
    <property type="project" value="UniProtKB-KW"/>
</dbReference>
<evidence type="ECO:0000256" key="9">
    <source>
        <dbReference type="ARBA" id="ARBA00023288"/>
    </source>
</evidence>
<proteinExistence type="predicted"/>
<evidence type="ECO:0000256" key="11">
    <source>
        <dbReference type="PIRSR" id="PIRSR601019-1"/>
    </source>
</evidence>
<accession>A0ABD2J7B4</accession>
<comment type="caution">
    <text evidence="14">The sequence shown here is derived from an EMBL/GenBank/DDBJ whole genome shotgun (WGS) entry which is preliminary data.</text>
</comment>
<keyword evidence="15" id="KW-1185">Reference proteome</keyword>
<evidence type="ECO:0000313" key="15">
    <source>
        <dbReference type="Proteomes" id="UP001620626"/>
    </source>
</evidence>
<sequence length="482" mass="54636">MNTGGCQQKQQQRGTAQKLSRRPSKCPLGGRGTIDALITRITRPPLLQQMKLCVHLLTRVPKSLGRVAERGFLGRSVGCQQPLQQQKGVPPDDESTGKEAIDESDVISGKKHNDKKWGRSSSMKNFFKMGNCNTSDKSQSEVNSQIQRQIEADKRASESIIKLLLLGAGESGKSTVLKQMKIIHDNGFTTDDLLSKRNLVYGNAIQAMYFILSGMHKLKLPFHSQACQEHCKLIHAIMQKHAETEPLQEHIVQALRELWADEGVKAAMTRRVEFYVPDCAQHFLDSLDRISDANFVPTTQDILYLRVATLGVIEVTFKIKEKTWRVFDVGGQRSQRKKWIHCFDDVRALIFVTAMSEFDQVLMEDGTTNRLQESLQLFRQVCNNKYFVETSIILFLNKKDLFAEKMSQGRSLRIAFKEFNGPDTYEASSKYIEKKFFVANEVPNKSIYCHHTCATDTNQVQFVLDSTLDVILSTKLKGCGLY</sequence>
<dbReference type="SMART" id="SM00275">
    <property type="entry name" value="G_alpha"/>
    <property type="match status" value="1"/>
</dbReference>
<feature type="binding site" evidence="11">
    <location>
        <begin position="303"/>
        <end position="309"/>
    </location>
    <ligand>
        <name>GTP</name>
        <dbReference type="ChEBI" id="CHEBI:37565"/>
    </ligand>
</feature>
<keyword evidence="7" id="KW-0564">Palmitate</keyword>
<dbReference type="InterPro" id="IPR027417">
    <property type="entry name" value="P-loop_NTPase"/>
</dbReference>
<dbReference type="AlphaFoldDB" id="A0ABD2J7B4"/>
<keyword evidence="6 11" id="KW-0342">GTP-binding</keyword>
<feature type="region of interest" description="Disordered" evidence="13">
    <location>
        <begin position="1"/>
        <end position="32"/>
    </location>
</feature>
<feature type="binding site" evidence="11">
    <location>
        <begin position="170"/>
        <end position="175"/>
    </location>
    <ligand>
        <name>GTP</name>
        <dbReference type="ChEBI" id="CHEBI:37565"/>
    </ligand>
</feature>
<evidence type="ECO:0000256" key="1">
    <source>
        <dbReference type="ARBA" id="ARBA00011356"/>
    </source>
</evidence>
<dbReference type="GO" id="GO:0046872">
    <property type="term" value="F:metal ion binding"/>
    <property type="evidence" value="ECO:0007669"/>
    <property type="project" value="UniProtKB-KW"/>
</dbReference>
<dbReference type="PANTHER" id="PTHR10218">
    <property type="entry name" value="GTP-BINDING PROTEIN ALPHA SUBUNIT"/>
    <property type="match status" value="1"/>
</dbReference>
<organism evidence="14 15">
    <name type="scientific">Heterodera trifolii</name>
    <dbReference type="NCBI Taxonomy" id="157864"/>
    <lineage>
        <taxon>Eukaryota</taxon>
        <taxon>Metazoa</taxon>
        <taxon>Ecdysozoa</taxon>
        <taxon>Nematoda</taxon>
        <taxon>Chromadorea</taxon>
        <taxon>Rhabditida</taxon>
        <taxon>Tylenchina</taxon>
        <taxon>Tylenchomorpha</taxon>
        <taxon>Tylenchoidea</taxon>
        <taxon>Heteroderidae</taxon>
        <taxon>Heteroderinae</taxon>
        <taxon>Heterodera</taxon>
    </lineage>
</organism>
<dbReference type="PROSITE" id="PS51882">
    <property type="entry name" value="G_ALPHA"/>
    <property type="match status" value="1"/>
</dbReference>
<dbReference type="FunFam" id="3.40.50.300:FF:000692">
    <property type="entry name" value="Guanine nucleotide-binding protein subunit alpha"/>
    <property type="match status" value="1"/>
</dbReference>
<dbReference type="Pfam" id="PF00503">
    <property type="entry name" value="G-alpha"/>
    <property type="match status" value="1"/>
</dbReference>
<feature type="region of interest" description="Disordered" evidence="13">
    <location>
        <begin position="79"/>
        <end position="120"/>
    </location>
</feature>
<dbReference type="Gene3D" id="1.10.400.10">
    <property type="entry name" value="GI Alpha 1, domain 2-like"/>
    <property type="match status" value="1"/>
</dbReference>
<evidence type="ECO:0000256" key="3">
    <source>
        <dbReference type="ARBA" id="ARBA00022723"/>
    </source>
</evidence>
<feature type="binding site" evidence="11">
    <location>
        <begin position="397"/>
        <end position="400"/>
    </location>
    <ligand>
        <name>GTP</name>
        <dbReference type="ChEBI" id="CHEBI:37565"/>
    </ligand>
</feature>
<feature type="binding site" evidence="11">
    <location>
        <begin position="328"/>
        <end position="332"/>
    </location>
    <ligand>
        <name>GTP</name>
        <dbReference type="ChEBI" id="CHEBI:37565"/>
    </ligand>
</feature>
<dbReference type="Gene3D" id="3.40.50.300">
    <property type="entry name" value="P-loop containing nucleotide triphosphate hydrolases"/>
    <property type="match status" value="1"/>
</dbReference>
<evidence type="ECO:0000256" key="8">
    <source>
        <dbReference type="ARBA" id="ARBA00023224"/>
    </source>
</evidence>
<dbReference type="InterPro" id="IPR011025">
    <property type="entry name" value="GproteinA_insert"/>
</dbReference>
<dbReference type="CDD" id="cd00066">
    <property type="entry name" value="G-alpha"/>
    <property type="match status" value="1"/>
</dbReference>
<dbReference type="FunFam" id="1.10.400.10:FF:000011">
    <property type="entry name" value="Guanine nucleotide-binding protein alpha-1 subunit"/>
    <property type="match status" value="1"/>
</dbReference>
<keyword evidence="4 11" id="KW-0547">Nucleotide-binding</keyword>
<keyword evidence="2" id="KW-0519">Myristate</keyword>
<evidence type="ECO:0000256" key="2">
    <source>
        <dbReference type="ARBA" id="ARBA00022707"/>
    </source>
</evidence>
<keyword evidence="5 12" id="KW-0460">Magnesium</keyword>
<dbReference type="SUPFAM" id="SSF47895">
    <property type="entry name" value="Transducin (alpha subunit), insertion domain"/>
    <property type="match status" value="1"/>
</dbReference>
<evidence type="ECO:0000256" key="6">
    <source>
        <dbReference type="ARBA" id="ARBA00023134"/>
    </source>
</evidence>
<dbReference type="PANTHER" id="PTHR10218:SF232">
    <property type="entry name" value="GUANINE NUCLEOTIDE-BINDING PROTEIN ALPHA-1 SUBUNIT"/>
    <property type="match status" value="1"/>
</dbReference>
<feature type="binding site" evidence="12">
    <location>
        <position position="309"/>
    </location>
    <ligand>
        <name>Mg(2+)</name>
        <dbReference type="ChEBI" id="CHEBI:18420"/>
    </ligand>
</feature>
<evidence type="ECO:0000256" key="13">
    <source>
        <dbReference type="SAM" id="MobiDB-lite"/>
    </source>
</evidence>
<evidence type="ECO:0000313" key="14">
    <source>
        <dbReference type="EMBL" id="KAL3086485.1"/>
    </source>
</evidence>
<dbReference type="GO" id="GO:0005737">
    <property type="term" value="C:cytoplasm"/>
    <property type="evidence" value="ECO:0007669"/>
    <property type="project" value="UniProtKB-ARBA"/>
</dbReference>
<reference evidence="14 15" key="1">
    <citation type="submission" date="2024-10" db="EMBL/GenBank/DDBJ databases">
        <authorList>
            <person name="Kim D."/>
        </authorList>
    </citation>
    <scope>NUCLEOTIDE SEQUENCE [LARGE SCALE GENOMIC DNA]</scope>
    <source>
        <strain evidence="14">BH-2024</strain>
    </source>
</reference>
<comment type="subunit">
    <text evidence="1">G proteins are composed of 3 units; alpha, beta and gamma. The alpha chain contains the guanine nucleotide binding site.</text>
</comment>
<evidence type="ECO:0000256" key="7">
    <source>
        <dbReference type="ARBA" id="ARBA00023139"/>
    </source>
</evidence>
<dbReference type="Proteomes" id="UP001620626">
    <property type="component" value="Unassembled WGS sequence"/>
</dbReference>
<feature type="binding site" evidence="11">
    <location>
        <position position="454"/>
    </location>
    <ligand>
        <name>GTP</name>
        <dbReference type="ChEBI" id="CHEBI:37565"/>
    </ligand>
</feature>
<gene>
    <name evidence="14" type="ORF">niasHT_033788</name>
</gene>
<dbReference type="EMBL" id="JBICBT010001039">
    <property type="protein sequence ID" value="KAL3086485.1"/>
    <property type="molecule type" value="Genomic_DNA"/>
</dbReference>